<dbReference type="PANTHER" id="PTHR47683:SF3">
    <property type="entry name" value="RIBOSOMAL LARGE SUBUNIT PSEUDOURIDINE SYNTHASE B"/>
    <property type="match status" value="1"/>
</dbReference>
<gene>
    <name evidence="2" type="ORF">AVDCRST_MAG40-1418</name>
</gene>
<dbReference type="InterPro" id="IPR006145">
    <property type="entry name" value="PsdUridine_synth_RsuA/RluA"/>
</dbReference>
<organism evidence="2">
    <name type="scientific">uncultured Gemmatimonadaceae bacterium</name>
    <dbReference type="NCBI Taxonomy" id="246130"/>
    <lineage>
        <taxon>Bacteria</taxon>
        <taxon>Pseudomonadati</taxon>
        <taxon>Gemmatimonadota</taxon>
        <taxon>Gemmatimonadia</taxon>
        <taxon>Gemmatimonadales</taxon>
        <taxon>Gemmatimonadaceae</taxon>
        <taxon>environmental samples</taxon>
    </lineage>
</organism>
<dbReference type="Gene3D" id="3.30.2350.10">
    <property type="entry name" value="Pseudouridine synthase"/>
    <property type="match status" value="1"/>
</dbReference>
<feature type="domain" description="Pseudouridine synthase RsuA/RluA-like" evidence="1">
    <location>
        <begin position="2"/>
        <end position="91"/>
    </location>
</feature>
<sequence length="136" mass="15092">YMTEGVLLLTTDGDAAHWLTHPSSEVPRSYMAVVRGNAGAAAKHARRGVELDDGLVTPVDVDAQSLGKGRWEFFITITEGRNREVRRVCEALGLEVEQLVRLQFGPVSLGRLEPGQTRPLSNTERRAIEQLVKSRR</sequence>
<reference evidence="2" key="1">
    <citation type="submission" date="2020-02" db="EMBL/GenBank/DDBJ databases">
        <authorList>
            <person name="Meier V. D."/>
        </authorList>
    </citation>
    <scope>NUCLEOTIDE SEQUENCE</scope>
    <source>
        <strain evidence="2">AVDCRST_MAG40</strain>
    </source>
</reference>
<dbReference type="SUPFAM" id="SSF55120">
    <property type="entry name" value="Pseudouridine synthase"/>
    <property type="match status" value="1"/>
</dbReference>
<dbReference type="EMBL" id="CADCTX010000449">
    <property type="protein sequence ID" value="CAA9320212.1"/>
    <property type="molecule type" value="Genomic_DNA"/>
</dbReference>
<dbReference type="GO" id="GO:0003723">
    <property type="term" value="F:RNA binding"/>
    <property type="evidence" value="ECO:0007669"/>
    <property type="project" value="InterPro"/>
</dbReference>
<proteinExistence type="predicted"/>
<evidence type="ECO:0000259" key="1">
    <source>
        <dbReference type="Pfam" id="PF00849"/>
    </source>
</evidence>
<dbReference type="Pfam" id="PF00849">
    <property type="entry name" value="PseudoU_synth_2"/>
    <property type="match status" value="1"/>
</dbReference>
<feature type="non-terminal residue" evidence="2">
    <location>
        <position position="1"/>
    </location>
</feature>
<dbReference type="EC" id="5.4.99.22" evidence="2"/>
<evidence type="ECO:0000313" key="2">
    <source>
        <dbReference type="EMBL" id="CAA9320212.1"/>
    </source>
</evidence>
<dbReference type="AlphaFoldDB" id="A0A6J4L382"/>
<dbReference type="GO" id="GO:0001522">
    <property type="term" value="P:pseudouridine synthesis"/>
    <property type="evidence" value="ECO:0007669"/>
    <property type="project" value="InterPro"/>
</dbReference>
<accession>A0A6J4L382</accession>
<protein>
    <submittedName>
        <fullName evidence="2">Ribosomal large subunit pseudouridine synthase B</fullName>
        <ecNumber evidence="2">5.4.99.22</ecNumber>
    </submittedName>
</protein>
<keyword evidence="2" id="KW-0413">Isomerase</keyword>
<dbReference type="PANTHER" id="PTHR47683">
    <property type="entry name" value="PSEUDOURIDINE SYNTHASE FAMILY PROTEIN-RELATED"/>
    <property type="match status" value="1"/>
</dbReference>
<name>A0A6J4L382_9BACT</name>
<dbReference type="GO" id="GO:0160139">
    <property type="term" value="F:23S rRNA pseudouridine(2605) synthase activity"/>
    <property type="evidence" value="ECO:0007669"/>
    <property type="project" value="UniProtKB-EC"/>
</dbReference>
<dbReference type="InterPro" id="IPR020103">
    <property type="entry name" value="PsdUridine_synth_cat_dom_sf"/>
</dbReference>
<dbReference type="GO" id="GO:0006396">
    <property type="term" value="P:RNA processing"/>
    <property type="evidence" value="ECO:0007669"/>
    <property type="project" value="UniProtKB-ARBA"/>
</dbReference>
<dbReference type="InterPro" id="IPR050343">
    <property type="entry name" value="RsuA_PseudoU_synthase"/>
</dbReference>